<evidence type="ECO:0000259" key="2">
    <source>
        <dbReference type="Pfam" id="PF20441"/>
    </source>
</evidence>
<keyword evidence="4" id="KW-1185">Reference proteome</keyword>
<dbReference type="InterPro" id="IPR046461">
    <property type="entry name" value="TerL_ATPase"/>
</dbReference>
<dbReference type="Proteomes" id="UP001597497">
    <property type="component" value="Unassembled WGS sequence"/>
</dbReference>
<dbReference type="Pfam" id="PF03354">
    <property type="entry name" value="TerL_ATPase"/>
    <property type="match status" value="1"/>
</dbReference>
<feature type="domain" description="Terminase large subunit-like ATPase" evidence="1">
    <location>
        <begin position="80"/>
        <end position="242"/>
    </location>
</feature>
<dbReference type="Pfam" id="PF20441">
    <property type="entry name" value="TerL_nuclease"/>
    <property type="match status" value="1"/>
</dbReference>
<proteinExistence type="predicted"/>
<evidence type="ECO:0000259" key="1">
    <source>
        <dbReference type="Pfam" id="PF03354"/>
    </source>
</evidence>
<dbReference type="Gene3D" id="3.40.50.300">
    <property type="entry name" value="P-loop containing nucleotide triphosphate hydrolases"/>
    <property type="match status" value="1"/>
</dbReference>
<name>A0ABW5RAM1_9BACL</name>
<comment type="caution">
    <text evidence="3">The sequence shown here is derived from an EMBL/GenBank/DDBJ whole genome shotgun (WGS) entry which is preliminary data.</text>
</comment>
<evidence type="ECO:0000313" key="4">
    <source>
        <dbReference type="Proteomes" id="UP001597497"/>
    </source>
</evidence>
<feature type="domain" description="Terminase large subunit-like endonuclease" evidence="2">
    <location>
        <begin position="250"/>
        <end position="529"/>
    </location>
</feature>
<dbReference type="InterPro" id="IPR027417">
    <property type="entry name" value="P-loop_NTPase"/>
</dbReference>
<gene>
    <name evidence="3" type="ORF">ACFSUC_09410</name>
</gene>
<protein>
    <submittedName>
        <fullName evidence="3">Terminase large subunit</fullName>
    </submittedName>
</protein>
<dbReference type="EMBL" id="JBHUMM010000015">
    <property type="protein sequence ID" value="MFD2671824.1"/>
    <property type="molecule type" value="Genomic_DNA"/>
</dbReference>
<dbReference type="PANTHER" id="PTHR41287">
    <property type="match status" value="1"/>
</dbReference>
<reference evidence="4" key="1">
    <citation type="journal article" date="2019" name="Int. J. Syst. Evol. Microbiol.">
        <title>The Global Catalogue of Microorganisms (GCM) 10K type strain sequencing project: providing services to taxonomists for standard genome sequencing and annotation.</title>
        <authorList>
            <consortium name="The Broad Institute Genomics Platform"/>
            <consortium name="The Broad Institute Genome Sequencing Center for Infectious Disease"/>
            <person name="Wu L."/>
            <person name="Ma J."/>
        </authorList>
    </citation>
    <scope>NUCLEOTIDE SEQUENCE [LARGE SCALE GENOMIC DNA]</scope>
    <source>
        <strain evidence="4">KCTC 33676</strain>
    </source>
</reference>
<accession>A0ABW5RAM1</accession>
<dbReference type="PANTHER" id="PTHR41287:SF1">
    <property type="entry name" value="PROTEIN YMFN"/>
    <property type="match status" value="1"/>
</dbReference>
<evidence type="ECO:0000313" key="3">
    <source>
        <dbReference type="EMBL" id="MFD2671824.1"/>
    </source>
</evidence>
<sequence length="553" mass="63778">MNEFAKKQISIQTSGDIEAWIEELKAKYNDDKYYYDVDEAQKFHKFISKLELDKGKKGQKISLLKFQFEICTGIICVKRRTDGLRRFREAHINLPRKNGKGFIIACIIAYLYYCKNEFGSAILVTANTTKQASELFDTIKYMIDHNDTLKKYVKIKDSRKIIEKPNMNSKLQVISSDASNADSYAGLYCILDEIHESKNGALYDKLRTGMGIWDEPLLLTLTTASSGNDPNNLEMELYTYAKDIDEGRTQNESFYYAIYEAEKGCKLDDEEQWFRANPALGVFRKYDDVKDLAQKAMQLKTREAAFRRLYLNQHVSLDGETAINMNLWRDCLADVKLEELYDLPCWSGLDMSAVNDVTAFVQVFYDEEQDKYIVYPHLFTPKDTLTERSERDNIRYDVFVDKEYMTALDGDYINFEQLHSYIKELNSHFALEEIGFDRWGAVGIISALKKDFVVIEMGQGGKTMAPAINDFENLLMDNRLIIANNPVLTWMAGNVVATDRNGMKYDKKKSKNKIDGIIAMLMGLSRAVANTNSNEYKPEPITEDYLKEFWGMR</sequence>
<dbReference type="InterPro" id="IPR046462">
    <property type="entry name" value="TerL_nuclease"/>
</dbReference>
<dbReference type="InterPro" id="IPR005021">
    <property type="entry name" value="Terminase_largesu-like"/>
</dbReference>
<organism evidence="3 4">
    <name type="scientific">Marinicrinis sediminis</name>
    <dbReference type="NCBI Taxonomy" id="1652465"/>
    <lineage>
        <taxon>Bacteria</taxon>
        <taxon>Bacillati</taxon>
        <taxon>Bacillota</taxon>
        <taxon>Bacilli</taxon>
        <taxon>Bacillales</taxon>
        <taxon>Paenibacillaceae</taxon>
    </lineage>
</organism>
<dbReference type="RefSeq" id="WP_379929297.1">
    <property type="nucleotide sequence ID" value="NZ_JBHUMM010000015.1"/>
</dbReference>